<accession>A0A6F8T6M9</accession>
<protein>
    <submittedName>
        <fullName evidence="2">Alpha/beta hydrolase</fullName>
    </submittedName>
</protein>
<dbReference type="AlphaFoldDB" id="A0A6F8T6M9"/>
<feature type="domain" description="AB hydrolase-1" evidence="1">
    <location>
        <begin position="27"/>
        <end position="261"/>
    </location>
</feature>
<dbReference type="SUPFAM" id="SSF53474">
    <property type="entry name" value="alpha/beta-Hydrolases"/>
    <property type="match status" value="1"/>
</dbReference>
<dbReference type="RefSeq" id="WP_173237514.1">
    <property type="nucleotide sequence ID" value="NZ_AP022839.1"/>
</dbReference>
<dbReference type="InterPro" id="IPR050228">
    <property type="entry name" value="Carboxylesterase_BioH"/>
</dbReference>
<gene>
    <name evidence="2" type="ORF">TUM19329_24700</name>
</gene>
<keyword evidence="3" id="KW-1185">Reference proteome</keyword>
<dbReference type="Proteomes" id="UP000502894">
    <property type="component" value="Chromosome"/>
</dbReference>
<evidence type="ECO:0000313" key="2">
    <source>
        <dbReference type="EMBL" id="BCA96109.1"/>
    </source>
</evidence>
<dbReference type="EMBL" id="AP022839">
    <property type="protein sequence ID" value="BCA96109.1"/>
    <property type="molecule type" value="Genomic_DNA"/>
</dbReference>
<dbReference type="PANTHER" id="PTHR43194">
    <property type="entry name" value="HYDROLASE ALPHA/BETA FOLD FAMILY"/>
    <property type="match status" value="1"/>
</dbReference>
<dbReference type="InterPro" id="IPR029058">
    <property type="entry name" value="AB_hydrolase_fold"/>
</dbReference>
<keyword evidence="2" id="KW-0378">Hydrolase</keyword>
<dbReference type="PANTHER" id="PTHR43194:SF2">
    <property type="entry name" value="PEROXISOMAL MEMBRANE PROTEIN LPX1"/>
    <property type="match status" value="1"/>
</dbReference>
<reference evidence="2" key="1">
    <citation type="journal article" date="2020" name="Microbiol. Resour. Announc.">
        <title>Complete Genome Sequence of Novel Psychrotolerant Legionella Strain TUM19329, Isolated from Antarctic Lake Sediment.</title>
        <authorList>
            <person name="Shimada S."/>
            <person name="Nakai R."/>
            <person name="Aoki K."/>
            <person name="Shimoeda N."/>
            <person name="Ohno G."/>
            <person name="Miyazaki Y."/>
            <person name="Kudoh S."/>
            <person name="Imura S."/>
            <person name="Watanabe K."/>
            <person name="Ishii Y."/>
            <person name="Tateda K."/>
        </authorList>
    </citation>
    <scope>NUCLEOTIDE SEQUENCE [LARGE SCALE GENOMIC DNA]</scope>
    <source>
        <strain evidence="2">TUM19329</strain>
    </source>
</reference>
<sequence>MSKYLWTSLRARLQYIKSREGKPFNWVLLPGGPGLGSESLTDLSSLLQLPGTIWHLDLPGDGSNVTEDNKHYFSHWSDALIEAVASLEQVILVAHSTGGMYALATAKLEGLLTGLVLMDSAPDASWQTVFMSYVKRNPIDALEKLNKKYLEQPNNELLKKMTIASAPYLFTSAGLTKALSFFESLPFNYESCEWSAQFFDSDYVSQWIPETIPTLIFAGERDQLTPLTLFRNSMLFQRDNIFIREIREAGHFPWIDNPEEVSLAFVEYCQRL</sequence>
<evidence type="ECO:0000313" key="3">
    <source>
        <dbReference type="Proteomes" id="UP000502894"/>
    </source>
</evidence>
<evidence type="ECO:0000259" key="1">
    <source>
        <dbReference type="Pfam" id="PF12697"/>
    </source>
</evidence>
<dbReference type="Gene3D" id="3.40.50.1820">
    <property type="entry name" value="alpha/beta hydrolase"/>
    <property type="match status" value="1"/>
</dbReference>
<dbReference type="InterPro" id="IPR000073">
    <property type="entry name" value="AB_hydrolase_1"/>
</dbReference>
<dbReference type="KEGG" id="lant:TUM19329_24700"/>
<name>A0A6F8T6M9_9GAMM</name>
<proteinExistence type="predicted"/>
<dbReference type="GO" id="GO:0016787">
    <property type="term" value="F:hydrolase activity"/>
    <property type="evidence" value="ECO:0007669"/>
    <property type="project" value="UniProtKB-KW"/>
</dbReference>
<dbReference type="Pfam" id="PF12697">
    <property type="entry name" value="Abhydrolase_6"/>
    <property type="match status" value="1"/>
</dbReference>
<organism evidence="2 3">
    <name type="scientific">Legionella antarctica</name>
    <dbReference type="NCBI Taxonomy" id="2708020"/>
    <lineage>
        <taxon>Bacteria</taxon>
        <taxon>Pseudomonadati</taxon>
        <taxon>Pseudomonadota</taxon>
        <taxon>Gammaproteobacteria</taxon>
        <taxon>Legionellales</taxon>
        <taxon>Legionellaceae</taxon>
        <taxon>Legionella</taxon>
    </lineage>
</organism>